<dbReference type="Proteomes" id="UP001197247">
    <property type="component" value="Unassembled WGS sequence"/>
</dbReference>
<name>A0ABS5TP28_9ACTN</name>
<accession>A0ABS5TP28</accession>
<dbReference type="PROSITE" id="PS50943">
    <property type="entry name" value="HTH_CROC1"/>
    <property type="match status" value="1"/>
</dbReference>
<proteinExistence type="predicted"/>
<dbReference type="SMART" id="SM00530">
    <property type="entry name" value="HTH_XRE"/>
    <property type="match status" value="1"/>
</dbReference>
<sequence length="274" mass="30852">MVSSTLAQRRLAVQLRAVRVEAGRSQEDAAVALDCDVTKIYRIESGRTAAKPADVQALGFTYELDRKRIDHLVALARGAKTRGWADQYLDMIPDGLSMLADLEAYATSILDYSVEKVPGLLQTEEYARHVIDLADEIPADRREGLLKFRLERKQRVLSRKPLPRLQFTLHEAALHVEVGSRKVLVDQLAHLRELVGSGLVEINVWPFTAGLHRWMSGAFIVLGFEGGPQGDPSLVYVENQIEARYVESQQQVSRFVEKFGDMWARSVPIKEFKP</sequence>
<dbReference type="RefSeq" id="WP_214159400.1">
    <property type="nucleotide sequence ID" value="NZ_JAHBAY010000014.1"/>
</dbReference>
<comment type="caution">
    <text evidence="2">The sequence shown here is derived from an EMBL/GenBank/DDBJ whole genome shotgun (WGS) entry which is preliminary data.</text>
</comment>
<dbReference type="InterPro" id="IPR043917">
    <property type="entry name" value="DUF5753"/>
</dbReference>
<protein>
    <submittedName>
        <fullName evidence="2">Helix-turn-helix domain-containing protein</fullName>
    </submittedName>
</protein>
<evidence type="ECO:0000313" key="2">
    <source>
        <dbReference type="EMBL" id="MBT0772860.1"/>
    </source>
</evidence>
<dbReference type="Gene3D" id="1.10.260.40">
    <property type="entry name" value="lambda repressor-like DNA-binding domains"/>
    <property type="match status" value="1"/>
</dbReference>
<dbReference type="InterPro" id="IPR001387">
    <property type="entry name" value="Cro/C1-type_HTH"/>
</dbReference>
<gene>
    <name evidence="2" type="ORF">KIH74_28215</name>
</gene>
<dbReference type="EMBL" id="JAHBAY010000014">
    <property type="protein sequence ID" value="MBT0772860.1"/>
    <property type="molecule type" value="Genomic_DNA"/>
</dbReference>
<dbReference type="SUPFAM" id="SSF47413">
    <property type="entry name" value="lambda repressor-like DNA-binding domains"/>
    <property type="match status" value="1"/>
</dbReference>
<evidence type="ECO:0000259" key="1">
    <source>
        <dbReference type="PROSITE" id="PS50943"/>
    </source>
</evidence>
<dbReference type="Pfam" id="PF13560">
    <property type="entry name" value="HTH_31"/>
    <property type="match status" value="1"/>
</dbReference>
<dbReference type="InterPro" id="IPR010982">
    <property type="entry name" value="Lambda_DNA-bd_dom_sf"/>
</dbReference>
<organism evidence="2 3">
    <name type="scientific">Kineosporia corallincola</name>
    <dbReference type="NCBI Taxonomy" id="2835133"/>
    <lineage>
        <taxon>Bacteria</taxon>
        <taxon>Bacillati</taxon>
        <taxon>Actinomycetota</taxon>
        <taxon>Actinomycetes</taxon>
        <taxon>Kineosporiales</taxon>
        <taxon>Kineosporiaceae</taxon>
        <taxon>Kineosporia</taxon>
    </lineage>
</organism>
<reference evidence="2 3" key="1">
    <citation type="submission" date="2021-05" db="EMBL/GenBank/DDBJ databases">
        <title>Kineosporia and Streptomyces sp. nov. two new marine actinobacteria isolated from Coral.</title>
        <authorList>
            <person name="Buangrab K."/>
            <person name="Sutthacheep M."/>
            <person name="Yeemin T."/>
            <person name="Harunari E."/>
            <person name="Igarashi Y."/>
            <person name="Kanchanasin P."/>
            <person name="Tanasupawat S."/>
            <person name="Phongsopitanun W."/>
        </authorList>
    </citation>
    <scope>NUCLEOTIDE SEQUENCE [LARGE SCALE GENOMIC DNA]</scope>
    <source>
        <strain evidence="2 3">J2-2</strain>
    </source>
</reference>
<evidence type="ECO:0000313" key="3">
    <source>
        <dbReference type="Proteomes" id="UP001197247"/>
    </source>
</evidence>
<feature type="domain" description="HTH cro/C1-type" evidence="1">
    <location>
        <begin position="15"/>
        <end position="58"/>
    </location>
</feature>
<dbReference type="CDD" id="cd00093">
    <property type="entry name" value="HTH_XRE"/>
    <property type="match status" value="1"/>
</dbReference>
<dbReference type="Pfam" id="PF19054">
    <property type="entry name" value="DUF5753"/>
    <property type="match status" value="1"/>
</dbReference>
<keyword evidence="3" id="KW-1185">Reference proteome</keyword>